<gene>
    <name evidence="6" type="ordered locus">FsymDg_1857</name>
</gene>
<dbReference type="PANTHER" id="PTHR43585">
    <property type="entry name" value="FUMIPYRROLE BIOSYNTHESIS PROTEIN C"/>
    <property type="match status" value="1"/>
</dbReference>
<evidence type="ECO:0000313" key="6">
    <source>
        <dbReference type="EMBL" id="AEH09300.1"/>
    </source>
</evidence>
<feature type="domain" description="ATP-grasp" evidence="5">
    <location>
        <begin position="105"/>
        <end position="303"/>
    </location>
</feature>
<proteinExistence type="predicted"/>
<keyword evidence="7" id="KW-1185">Reference proteome</keyword>
<keyword evidence="1" id="KW-0436">Ligase</keyword>
<dbReference type="SUPFAM" id="SSF56059">
    <property type="entry name" value="Glutathione synthetase ATP-binding domain-like"/>
    <property type="match status" value="1"/>
</dbReference>
<evidence type="ECO:0000259" key="5">
    <source>
        <dbReference type="PROSITE" id="PS50975"/>
    </source>
</evidence>
<evidence type="ECO:0000256" key="1">
    <source>
        <dbReference type="ARBA" id="ARBA00022598"/>
    </source>
</evidence>
<dbReference type="AlphaFoldDB" id="F8AVX9"/>
<sequence length="405" mass="44284">MAPFSTGSQLAPEFARHGWESVAVVEGEPPASYAASFRPDDFVEVVQAATDPAATAALLRRLGTHQVLAGSEWGVDLADQLTTLLGLPGNAHLPGRPRRDKYAMMRRLRSAGLRTPASLVTDDEEQMLTWAAHGRHWPVVVKPRDSAGSDGVVFCAGPAQARSALATLDRAYNALGLRNDGVLVQERLTGQQYFVNSVSIEGRHHVHEIWRDDRLFVREKPVYDRQRLLPARGDVQDVAVPYVLRVLDALGIREGPAHTELFVDDDGPVIIECGARLEGGVTPRGPVAATGDSQVSLTVLRYVDPAGFATRLGTPYDLRRQLHVVCLTAPYDGIMAAAGLDEIARMPGILCGSALNLRPGSRVRRTVDLFTSPGHLYLLADDERELERAYRRIRELEVQGLYLPA</sequence>
<evidence type="ECO:0000313" key="7">
    <source>
        <dbReference type="Proteomes" id="UP000001549"/>
    </source>
</evidence>
<organism evidence="6 7">
    <name type="scientific">Candidatus Protofrankia datiscae</name>
    <dbReference type="NCBI Taxonomy" id="2716812"/>
    <lineage>
        <taxon>Bacteria</taxon>
        <taxon>Bacillati</taxon>
        <taxon>Actinomycetota</taxon>
        <taxon>Actinomycetes</taxon>
        <taxon>Frankiales</taxon>
        <taxon>Frankiaceae</taxon>
        <taxon>Protofrankia</taxon>
    </lineage>
</organism>
<accession>F8AVX9</accession>
<keyword evidence="3 4" id="KW-0067">ATP-binding</keyword>
<dbReference type="PROSITE" id="PS50975">
    <property type="entry name" value="ATP_GRASP"/>
    <property type="match status" value="1"/>
</dbReference>
<protein>
    <submittedName>
        <fullName evidence="6">ATP-grasp fold domain protein, DUF201-type</fullName>
    </submittedName>
</protein>
<dbReference type="KEGG" id="fsy:FsymDg_1857"/>
<keyword evidence="2 4" id="KW-0547">Nucleotide-binding</keyword>
<dbReference type="GO" id="GO:0005524">
    <property type="term" value="F:ATP binding"/>
    <property type="evidence" value="ECO:0007669"/>
    <property type="project" value="UniProtKB-UniRule"/>
</dbReference>
<evidence type="ECO:0000256" key="4">
    <source>
        <dbReference type="PROSITE-ProRule" id="PRU00409"/>
    </source>
</evidence>
<dbReference type="STRING" id="656024.FsymDg_1857"/>
<dbReference type="GO" id="GO:0046872">
    <property type="term" value="F:metal ion binding"/>
    <property type="evidence" value="ECO:0007669"/>
    <property type="project" value="InterPro"/>
</dbReference>
<dbReference type="PANTHER" id="PTHR43585:SF2">
    <property type="entry name" value="ATP-GRASP ENZYME FSQD"/>
    <property type="match status" value="1"/>
</dbReference>
<evidence type="ECO:0000256" key="3">
    <source>
        <dbReference type="ARBA" id="ARBA00022840"/>
    </source>
</evidence>
<dbReference type="eggNOG" id="COG0189">
    <property type="taxonomic scope" value="Bacteria"/>
</dbReference>
<dbReference type="Gene3D" id="3.30.470.20">
    <property type="entry name" value="ATP-grasp fold, B domain"/>
    <property type="match status" value="1"/>
</dbReference>
<dbReference type="Pfam" id="PF13535">
    <property type="entry name" value="ATP-grasp_4"/>
    <property type="match status" value="1"/>
</dbReference>
<dbReference type="GO" id="GO:0016874">
    <property type="term" value="F:ligase activity"/>
    <property type="evidence" value="ECO:0007669"/>
    <property type="project" value="UniProtKB-KW"/>
</dbReference>
<dbReference type="InterPro" id="IPR052032">
    <property type="entry name" value="ATP-dep_AA_Ligase"/>
</dbReference>
<dbReference type="Proteomes" id="UP000001549">
    <property type="component" value="Chromosome"/>
</dbReference>
<dbReference type="HOGENOM" id="CLU_029016_3_1_11"/>
<evidence type="ECO:0000256" key="2">
    <source>
        <dbReference type="ARBA" id="ARBA00022741"/>
    </source>
</evidence>
<dbReference type="EMBL" id="CP002801">
    <property type="protein sequence ID" value="AEH09300.1"/>
    <property type="molecule type" value="Genomic_DNA"/>
</dbReference>
<dbReference type="NCBIfam" id="NF005543">
    <property type="entry name" value="PRK07206.1"/>
    <property type="match status" value="1"/>
</dbReference>
<reference evidence="6 7" key="1">
    <citation type="submission" date="2011-05" db="EMBL/GenBank/DDBJ databases">
        <title>Complete sequence of chromosome of Frankia symbiont of Datisca glomerata.</title>
        <authorList>
            <consortium name="US DOE Joint Genome Institute"/>
            <person name="Lucas S."/>
            <person name="Han J."/>
            <person name="Lapidus A."/>
            <person name="Cheng J.-F."/>
            <person name="Goodwin L."/>
            <person name="Pitluck S."/>
            <person name="Peters L."/>
            <person name="Mikhailova N."/>
            <person name="Chertkov O."/>
            <person name="Teshima H."/>
            <person name="Han C."/>
            <person name="Tapia R."/>
            <person name="Land M."/>
            <person name="Hauser L."/>
            <person name="Kyrpides N."/>
            <person name="Ivanova N."/>
            <person name="Pagani I."/>
            <person name="Berry A."/>
            <person name="Pawlowski K."/>
            <person name="Persson T."/>
            <person name="Vanden Heuvel B."/>
            <person name="Benson D."/>
            <person name="Woyke T."/>
        </authorList>
    </citation>
    <scope>NUCLEOTIDE SEQUENCE [LARGE SCALE GENOMIC DNA]</scope>
    <source>
        <strain evidence="7">4085684</strain>
    </source>
</reference>
<name>F8AVX9_9ACTN</name>
<dbReference type="InterPro" id="IPR011761">
    <property type="entry name" value="ATP-grasp"/>
</dbReference>